<accession>A0ABT1QDC5</accession>
<evidence type="ECO:0000256" key="3">
    <source>
        <dbReference type="ARBA" id="ARBA00023186"/>
    </source>
</evidence>
<proteinExistence type="predicted"/>
<comment type="caution">
    <text evidence="5">The sequence shown here is derived from an EMBL/GenBank/DDBJ whole genome shotgun (WGS) entry which is preliminary data.</text>
</comment>
<dbReference type="Gene3D" id="3.30.420.40">
    <property type="match status" value="2"/>
</dbReference>
<feature type="compositionally biased region" description="Polar residues" evidence="4">
    <location>
        <begin position="345"/>
        <end position="361"/>
    </location>
</feature>
<dbReference type="SUPFAM" id="SSF53067">
    <property type="entry name" value="Actin-like ATPase domain"/>
    <property type="match status" value="1"/>
</dbReference>
<dbReference type="InterPro" id="IPR043129">
    <property type="entry name" value="ATPase_NBD"/>
</dbReference>
<dbReference type="Pfam" id="PF00012">
    <property type="entry name" value="HSP70"/>
    <property type="match status" value="1"/>
</dbReference>
<feature type="compositionally biased region" description="Polar residues" evidence="4">
    <location>
        <begin position="371"/>
        <end position="389"/>
    </location>
</feature>
<feature type="region of interest" description="Disordered" evidence="4">
    <location>
        <begin position="334"/>
        <end position="524"/>
    </location>
</feature>
<evidence type="ECO:0000256" key="2">
    <source>
        <dbReference type="ARBA" id="ARBA00022840"/>
    </source>
</evidence>
<feature type="compositionally biased region" description="Pro residues" evidence="4">
    <location>
        <begin position="470"/>
        <end position="483"/>
    </location>
</feature>
<feature type="compositionally biased region" description="Pro residues" evidence="4">
    <location>
        <begin position="503"/>
        <end position="516"/>
    </location>
</feature>
<gene>
    <name evidence="5" type="ORF">NOF53_13855</name>
</gene>
<evidence type="ECO:0000256" key="1">
    <source>
        <dbReference type="ARBA" id="ARBA00022741"/>
    </source>
</evidence>
<dbReference type="PANTHER" id="PTHR42749:SF1">
    <property type="entry name" value="CELL SHAPE-DETERMINING PROTEIN MREB"/>
    <property type="match status" value="1"/>
</dbReference>
<keyword evidence="2" id="KW-0067">ATP-binding</keyword>
<organism evidence="5 6">
    <name type="scientific">Rhodococcus tibetensis</name>
    <dbReference type="NCBI Taxonomy" id="2965064"/>
    <lineage>
        <taxon>Bacteria</taxon>
        <taxon>Bacillati</taxon>
        <taxon>Actinomycetota</taxon>
        <taxon>Actinomycetes</taxon>
        <taxon>Mycobacteriales</taxon>
        <taxon>Nocardiaceae</taxon>
        <taxon>Rhodococcus</taxon>
    </lineage>
</organism>
<dbReference type="EMBL" id="JANFQF010000010">
    <property type="protein sequence ID" value="MCQ4120245.1"/>
    <property type="molecule type" value="Genomic_DNA"/>
</dbReference>
<evidence type="ECO:0000313" key="6">
    <source>
        <dbReference type="Proteomes" id="UP001524501"/>
    </source>
</evidence>
<evidence type="ECO:0000256" key="4">
    <source>
        <dbReference type="SAM" id="MobiDB-lite"/>
    </source>
</evidence>
<feature type="compositionally biased region" description="Low complexity" evidence="4">
    <location>
        <begin position="402"/>
        <end position="421"/>
    </location>
</feature>
<keyword evidence="3" id="KW-0143">Chaperone</keyword>
<protein>
    <submittedName>
        <fullName evidence="5">Hsp70 family protein</fullName>
    </submittedName>
</protein>
<dbReference type="InterPro" id="IPR013126">
    <property type="entry name" value="Hsp_70_fam"/>
</dbReference>
<reference evidence="5 6" key="1">
    <citation type="submission" date="2022-07" db="EMBL/GenBank/DDBJ databases">
        <title>Degradation activity of malathion, p-nitrophenol and potential low-temperature adaptation strategy of Rhodococcus sp. FXJ9.536.</title>
        <authorList>
            <person name="Huang J."/>
            <person name="Huang Y."/>
        </authorList>
    </citation>
    <scope>NUCLEOTIDE SEQUENCE [LARGE SCALE GENOMIC DNA]</scope>
    <source>
        <strain evidence="5 6">FXJ9.536</strain>
    </source>
</reference>
<dbReference type="Proteomes" id="UP001524501">
    <property type="component" value="Unassembled WGS sequence"/>
</dbReference>
<evidence type="ECO:0000313" key="5">
    <source>
        <dbReference type="EMBL" id="MCQ4120245.1"/>
    </source>
</evidence>
<dbReference type="RefSeq" id="WP_255969170.1">
    <property type="nucleotide sequence ID" value="NZ_JANFQF010000010.1"/>
</dbReference>
<name>A0ABT1QDC5_9NOCA</name>
<dbReference type="Gene3D" id="3.90.640.10">
    <property type="entry name" value="Actin, Chain A, domain 4"/>
    <property type="match status" value="1"/>
</dbReference>
<keyword evidence="6" id="KW-1185">Reference proteome</keyword>
<keyword evidence="1" id="KW-0547">Nucleotide-binding</keyword>
<sequence>MNMSLGMSTGAAGVGSALVTTDSNGSHSVEFRYLSADEAHTDLGDLVRSSISLMTTQVPAHPTTPDAFAVTYRTPEQAHSIRSAVSRQRHRVHLVPEVAATLTYLRHTGEIAQHATVAIVDFGESGLSVSVVDQVDGTVLHADRTAHVSGGTIDDLVFEYAVASLATPHHLRYLDRELLSARCRVAKEQLSTDLNATVDVEFRGMAPTRISRSAFEGFAAPTIRVAVEFIRSTIADSPRAPEAIALVGGGANIPALRAAVRRAFTARVIAVPEPESATAKGAALLAVSKAIEQYPPTESTRPSSTAKVSGALVGALVVGGLVLGYGVRELAPAPDPNVAPAGSDTFHTSQQHTPSTETDTPAATRIPSHDPTPTSDFTPNQVVPTTSSPGWDRSSARMPDSTTGATPPTTTPHTPTTSAAPTPRPPTDPTQPNWPHIEWPAIPPLWPQVPGESTPNQPSPAVPSPGEGAPLPPPPGESLPLPPVGDGAAIPPASDGTEAIPVVPAPIPVAPAPDFAPPGAFSVR</sequence>
<dbReference type="PANTHER" id="PTHR42749">
    <property type="entry name" value="CELL SHAPE-DETERMINING PROTEIN MREB"/>
    <property type="match status" value="1"/>
</dbReference>